<keyword evidence="3" id="KW-1185">Reference proteome</keyword>
<reference evidence="2 3" key="1">
    <citation type="submission" date="2016-10" db="EMBL/GenBank/DDBJ databases">
        <authorList>
            <person name="de Groot N.N."/>
        </authorList>
    </citation>
    <scope>NUCLEOTIDE SEQUENCE [LARGE SCALE GENOMIC DNA]</scope>
    <source>
        <strain evidence="2 3">AA1</strain>
    </source>
</reference>
<gene>
    <name evidence="2" type="ORF">SAMN05216233_1164</name>
</gene>
<dbReference type="OrthoDB" id="5432345at2"/>
<name>A0A1G5HVB2_9BACT</name>
<proteinExistence type="predicted"/>
<evidence type="ECO:0000256" key="1">
    <source>
        <dbReference type="SAM" id="Phobius"/>
    </source>
</evidence>
<sequence length="421" mass="49440">MHLLCGMFCVVSVIFIQWIYLLVMGLLVGLLCVAIFMPFYARIKRSISCALINNGVARRSEYQDINKPSYGRPIILKQGLIFLSKNKIKMVFWPLCVVCVVNVIIYNSQRNEWIRKDAHHTIAREYFVAGQVVNAFRSMTVRFVHPENKLLYPYNLLQEIIFNRGVRYLPANDGEAGVWVDLWFVGTYSRSFYLTRDESGTGKTPHDMIRLIDLSWYSINKCMTNSFESKKMEEVHFMRNIPRMLFYYSLYKNYSIGIIFGSRESALSDEVLNYRINKIAKWTGQIRIAWNNSEYMKVNIDQHPKLEATLSIVELLQLRDIIYKQIRDGVFDCSDTSVLKYKEIMEDLILNPKSSLRKVKNRTQRKRLFVLAMKPYAADFLNDYVLKKHCGYPIHRSILDINRLSLKELQYNFKAEIEKLN</sequence>
<keyword evidence="1" id="KW-0472">Membrane</keyword>
<dbReference type="Proteomes" id="UP000198870">
    <property type="component" value="Unassembled WGS sequence"/>
</dbReference>
<accession>A0A1G5HVB2</accession>
<protein>
    <submittedName>
        <fullName evidence="2">Uncharacterized protein</fullName>
    </submittedName>
</protein>
<dbReference type="STRING" id="419481.SAMN05216233_1164"/>
<keyword evidence="1" id="KW-0812">Transmembrane</keyword>
<evidence type="ECO:0000313" key="2">
    <source>
        <dbReference type="EMBL" id="SCY67631.1"/>
    </source>
</evidence>
<feature type="transmembrane region" description="Helical" evidence="1">
    <location>
        <begin position="90"/>
        <end position="108"/>
    </location>
</feature>
<dbReference type="RefSeq" id="WP_092212916.1">
    <property type="nucleotide sequence ID" value="NZ_FMUX01000016.1"/>
</dbReference>
<keyword evidence="1" id="KW-1133">Transmembrane helix</keyword>
<feature type="transmembrane region" description="Helical" evidence="1">
    <location>
        <begin position="18"/>
        <end position="41"/>
    </location>
</feature>
<dbReference type="AlphaFoldDB" id="A0A1G5HVB2"/>
<dbReference type="EMBL" id="FMUX01000016">
    <property type="protein sequence ID" value="SCY67631.1"/>
    <property type="molecule type" value="Genomic_DNA"/>
</dbReference>
<evidence type="ECO:0000313" key="3">
    <source>
        <dbReference type="Proteomes" id="UP000198870"/>
    </source>
</evidence>
<organism evidence="2 3">
    <name type="scientific">Desulfoluna spongiiphila</name>
    <dbReference type="NCBI Taxonomy" id="419481"/>
    <lineage>
        <taxon>Bacteria</taxon>
        <taxon>Pseudomonadati</taxon>
        <taxon>Thermodesulfobacteriota</taxon>
        <taxon>Desulfobacteria</taxon>
        <taxon>Desulfobacterales</taxon>
        <taxon>Desulfolunaceae</taxon>
        <taxon>Desulfoluna</taxon>
    </lineage>
</organism>